<gene>
    <name evidence="2" type="ORF">SAMN05421870_101633</name>
</gene>
<feature type="region of interest" description="Disordered" evidence="1">
    <location>
        <begin position="1"/>
        <end position="49"/>
    </location>
</feature>
<sequence>MSDTQTETHSTTQTAGEGTHRGKHRGEAAAQEEQTVPAQGRHRRPEPAQ</sequence>
<dbReference type="AlphaFoldDB" id="A0A1H9NS94"/>
<organism evidence="2 3">
    <name type="scientific">Streptomyces qinglanensis</name>
    <dbReference type="NCBI Taxonomy" id="943816"/>
    <lineage>
        <taxon>Bacteria</taxon>
        <taxon>Bacillati</taxon>
        <taxon>Actinomycetota</taxon>
        <taxon>Actinomycetes</taxon>
        <taxon>Kitasatosporales</taxon>
        <taxon>Streptomycetaceae</taxon>
        <taxon>Streptomyces</taxon>
    </lineage>
</organism>
<evidence type="ECO:0000313" key="3">
    <source>
        <dbReference type="Proteomes" id="UP000182841"/>
    </source>
</evidence>
<feature type="compositionally biased region" description="Low complexity" evidence="1">
    <location>
        <begin position="1"/>
        <end position="14"/>
    </location>
</feature>
<accession>A0A1H9NS94</accession>
<evidence type="ECO:0000256" key="1">
    <source>
        <dbReference type="SAM" id="MobiDB-lite"/>
    </source>
</evidence>
<reference evidence="3" key="1">
    <citation type="submission" date="2016-10" db="EMBL/GenBank/DDBJ databases">
        <authorList>
            <person name="Varghese N."/>
            <person name="Submissions S."/>
        </authorList>
    </citation>
    <scope>NUCLEOTIDE SEQUENCE [LARGE SCALE GENOMIC DNA]</scope>
    <source>
        <strain evidence="3">CGMCC 4.6825</strain>
    </source>
</reference>
<keyword evidence="3" id="KW-1185">Reference proteome</keyword>
<feature type="compositionally biased region" description="Basic residues" evidence="1">
    <location>
        <begin position="40"/>
        <end position="49"/>
    </location>
</feature>
<name>A0A1H9NS94_9ACTN</name>
<evidence type="ECO:0000313" key="2">
    <source>
        <dbReference type="EMBL" id="SER38914.1"/>
    </source>
</evidence>
<dbReference type="EMBL" id="FOGO01000001">
    <property type="protein sequence ID" value="SER38914.1"/>
    <property type="molecule type" value="Genomic_DNA"/>
</dbReference>
<dbReference type="Proteomes" id="UP000182841">
    <property type="component" value="Unassembled WGS sequence"/>
</dbReference>
<proteinExistence type="predicted"/>
<protein>
    <submittedName>
        <fullName evidence="2">Uncharacterized protein</fullName>
    </submittedName>
</protein>